<name>A0A6C0AIE4_9ZZZZ</name>
<dbReference type="AlphaFoldDB" id="A0A6C0AIE4"/>
<sequence length="138" mass="16487">MIQWNQTNLFEMFALNPEAPSFVPAHLQAPQVCEYNEVEYEETKEDDGNDSVEYDSVEYDDEEDDDEEDDDEEDCYVDYDGQLALMDNVGEWFRIGGVEGRYRYYHVFGDEIDNNKGHFYPRPIRRSLKWVLKWMNSR</sequence>
<protein>
    <submittedName>
        <fullName evidence="2">Uncharacterized protein</fullName>
    </submittedName>
</protein>
<organism evidence="2">
    <name type="scientific">viral metagenome</name>
    <dbReference type="NCBI Taxonomy" id="1070528"/>
    <lineage>
        <taxon>unclassified sequences</taxon>
        <taxon>metagenomes</taxon>
        <taxon>organismal metagenomes</taxon>
    </lineage>
</organism>
<evidence type="ECO:0000313" key="2">
    <source>
        <dbReference type="EMBL" id="QHS79230.1"/>
    </source>
</evidence>
<reference evidence="2" key="1">
    <citation type="journal article" date="2020" name="Nature">
        <title>Giant virus diversity and host interactions through global metagenomics.</title>
        <authorList>
            <person name="Schulz F."/>
            <person name="Roux S."/>
            <person name="Paez-Espino D."/>
            <person name="Jungbluth S."/>
            <person name="Walsh D.A."/>
            <person name="Denef V.J."/>
            <person name="McMahon K.D."/>
            <person name="Konstantinidis K.T."/>
            <person name="Eloe-Fadrosh E.A."/>
            <person name="Kyrpides N.C."/>
            <person name="Woyke T."/>
        </authorList>
    </citation>
    <scope>NUCLEOTIDE SEQUENCE</scope>
    <source>
        <strain evidence="2">GVMAG-S-1035118-87</strain>
    </source>
</reference>
<dbReference type="EMBL" id="MN740626">
    <property type="protein sequence ID" value="QHS79230.1"/>
    <property type="molecule type" value="Genomic_DNA"/>
</dbReference>
<feature type="region of interest" description="Disordered" evidence="1">
    <location>
        <begin position="40"/>
        <end position="73"/>
    </location>
</feature>
<proteinExistence type="predicted"/>
<accession>A0A6C0AIE4</accession>
<evidence type="ECO:0000256" key="1">
    <source>
        <dbReference type="SAM" id="MobiDB-lite"/>
    </source>
</evidence>